<feature type="region of interest" description="Disordered" evidence="1">
    <location>
        <begin position="159"/>
        <end position="187"/>
    </location>
</feature>
<name>A0ABQ5ATL9_9ASTR</name>
<gene>
    <name evidence="2" type="ORF">Tco_0840053</name>
</gene>
<accession>A0ABQ5ATL9</accession>
<evidence type="ECO:0000256" key="1">
    <source>
        <dbReference type="SAM" id="MobiDB-lite"/>
    </source>
</evidence>
<feature type="compositionally biased region" description="Polar residues" evidence="1">
    <location>
        <begin position="226"/>
        <end position="254"/>
    </location>
</feature>
<proteinExistence type="predicted"/>
<reference evidence="2" key="1">
    <citation type="journal article" date="2022" name="Int. J. Mol. Sci.">
        <title>Draft Genome of Tanacetum Coccineum: Genomic Comparison of Closely Related Tanacetum-Family Plants.</title>
        <authorList>
            <person name="Yamashiro T."/>
            <person name="Shiraishi A."/>
            <person name="Nakayama K."/>
            <person name="Satake H."/>
        </authorList>
    </citation>
    <scope>NUCLEOTIDE SEQUENCE</scope>
</reference>
<dbReference type="Proteomes" id="UP001151760">
    <property type="component" value="Unassembled WGS sequence"/>
</dbReference>
<evidence type="ECO:0000313" key="3">
    <source>
        <dbReference type="Proteomes" id="UP001151760"/>
    </source>
</evidence>
<protein>
    <submittedName>
        <fullName evidence="2">Uncharacterized protein</fullName>
    </submittedName>
</protein>
<reference evidence="2" key="2">
    <citation type="submission" date="2022-01" db="EMBL/GenBank/DDBJ databases">
        <authorList>
            <person name="Yamashiro T."/>
            <person name="Shiraishi A."/>
            <person name="Satake H."/>
            <person name="Nakayama K."/>
        </authorList>
    </citation>
    <scope>NUCLEOTIDE SEQUENCE</scope>
</reference>
<feature type="region of interest" description="Disordered" evidence="1">
    <location>
        <begin position="213"/>
        <end position="254"/>
    </location>
</feature>
<dbReference type="EMBL" id="BQNB010012600">
    <property type="protein sequence ID" value="GJT05591.1"/>
    <property type="molecule type" value="Genomic_DNA"/>
</dbReference>
<comment type="caution">
    <text evidence="2">The sequence shown here is derived from an EMBL/GenBank/DDBJ whole genome shotgun (WGS) entry which is preliminary data.</text>
</comment>
<feature type="compositionally biased region" description="Basic and acidic residues" evidence="1">
    <location>
        <begin position="169"/>
        <end position="187"/>
    </location>
</feature>
<keyword evidence="3" id="KW-1185">Reference proteome</keyword>
<evidence type="ECO:0000313" key="2">
    <source>
        <dbReference type="EMBL" id="GJT05591.1"/>
    </source>
</evidence>
<sequence>MDGYVMLKYGKMNWMEDYSWIDIIVDDIYDTFYKDEEEEAKVAKASEDMKLSIMKAMVESENAIVKDYTKLVVTDRMIDYVLEKYRNTWKCEDEISSVILEDLWLKYGKGKGAEPHHLKGKGKVDDHDDDDLNSLDLANRIKKLEEDFGRLLKAKKAKEDKKAKKAREAKKVKEAKKAREVELKATEAKKAKEAMLAELKSKKAKEAMLAEVVQISSDEDDDEDPTASTSARSKAPTAYTSTRSRAPIASTSNA</sequence>
<organism evidence="2 3">
    <name type="scientific">Tanacetum coccineum</name>
    <dbReference type="NCBI Taxonomy" id="301880"/>
    <lineage>
        <taxon>Eukaryota</taxon>
        <taxon>Viridiplantae</taxon>
        <taxon>Streptophyta</taxon>
        <taxon>Embryophyta</taxon>
        <taxon>Tracheophyta</taxon>
        <taxon>Spermatophyta</taxon>
        <taxon>Magnoliopsida</taxon>
        <taxon>eudicotyledons</taxon>
        <taxon>Gunneridae</taxon>
        <taxon>Pentapetalae</taxon>
        <taxon>asterids</taxon>
        <taxon>campanulids</taxon>
        <taxon>Asterales</taxon>
        <taxon>Asteraceae</taxon>
        <taxon>Asteroideae</taxon>
        <taxon>Anthemideae</taxon>
        <taxon>Anthemidinae</taxon>
        <taxon>Tanacetum</taxon>
    </lineage>
</organism>